<keyword evidence="3" id="KW-0479">Metal-binding</keyword>
<dbReference type="InterPro" id="IPR001041">
    <property type="entry name" value="2Fe-2S_ferredoxin-type"/>
</dbReference>
<evidence type="ECO:0000259" key="7">
    <source>
        <dbReference type="PROSITE" id="PS51085"/>
    </source>
</evidence>
<dbReference type="GO" id="GO:0009055">
    <property type="term" value="F:electron transfer activity"/>
    <property type="evidence" value="ECO:0007669"/>
    <property type="project" value="TreeGrafter"/>
</dbReference>
<gene>
    <name evidence="8" type="primary">fdx</name>
    <name evidence="8" type="ORF">Rhe02_62430</name>
</gene>
<keyword evidence="5" id="KW-0411">Iron-sulfur</keyword>
<evidence type="ECO:0000313" key="9">
    <source>
        <dbReference type="Proteomes" id="UP000612899"/>
    </source>
</evidence>
<keyword evidence="4" id="KW-0408">Iron</keyword>
<name>A0A8J3QCN3_9ACTN</name>
<keyword evidence="9" id="KW-1185">Reference proteome</keyword>
<reference evidence="8" key="1">
    <citation type="submission" date="2021-01" db="EMBL/GenBank/DDBJ databases">
        <title>Whole genome shotgun sequence of Rhizocola hellebori NBRC 109834.</title>
        <authorList>
            <person name="Komaki H."/>
            <person name="Tamura T."/>
        </authorList>
    </citation>
    <scope>NUCLEOTIDE SEQUENCE</scope>
    <source>
        <strain evidence="8">NBRC 109834</strain>
    </source>
</reference>
<dbReference type="GO" id="GO:0046872">
    <property type="term" value="F:metal ion binding"/>
    <property type="evidence" value="ECO:0007669"/>
    <property type="project" value="UniProtKB-KW"/>
</dbReference>
<evidence type="ECO:0000256" key="1">
    <source>
        <dbReference type="ARBA" id="ARBA00010914"/>
    </source>
</evidence>
<dbReference type="PRINTS" id="PR00355">
    <property type="entry name" value="ADRENODOXIN"/>
</dbReference>
<dbReference type="InterPro" id="IPR001055">
    <property type="entry name" value="Adrenodoxin-like"/>
</dbReference>
<dbReference type="Proteomes" id="UP000612899">
    <property type="component" value="Unassembled WGS sequence"/>
</dbReference>
<evidence type="ECO:0000256" key="5">
    <source>
        <dbReference type="ARBA" id="ARBA00023014"/>
    </source>
</evidence>
<proteinExistence type="inferred from homology"/>
<organism evidence="8 9">
    <name type="scientific">Rhizocola hellebori</name>
    <dbReference type="NCBI Taxonomy" id="1392758"/>
    <lineage>
        <taxon>Bacteria</taxon>
        <taxon>Bacillati</taxon>
        <taxon>Actinomycetota</taxon>
        <taxon>Actinomycetes</taxon>
        <taxon>Micromonosporales</taxon>
        <taxon>Micromonosporaceae</taxon>
        <taxon>Rhizocola</taxon>
    </lineage>
</organism>
<dbReference type="CDD" id="cd00207">
    <property type="entry name" value="fer2"/>
    <property type="match status" value="1"/>
</dbReference>
<dbReference type="GO" id="GO:0051537">
    <property type="term" value="F:2 iron, 2 sulfur cluster binding"/>
    <property type="evidence" value="ECO:0007669"/>
    <property type="project" value="UniProtKB-KW"/>
</dbReference>
<evidence type="ECO:0000313" key="8">
    <source>
        <dbReference type="EMBL" id="GIH08176.1"/>
    </source>
</evidence>
<feature type="domain" description="2Fe-2S ferredoxin-type" evidence="7">
    <location>
        <begin position="2"/>
        <end position="106"/>
    </location>
</feature>
<dbReference type="Gene3D" id="3.10.20.30">
    <property type="match status" value="1"/>
</dbReference>
<dbReference type="InterPro" id="IPR012675">
    <property type="entry name" value="Beta-grasp_dom_sf"/>
</dbReference>
<dbReference type="RefSeq" id="WP_203911931.1">
    <property type="nucleotide sequence ID" value="NZ_BONY01000045.1"/>
</dbReference>
<evidence type="ECO:0000256" key="4">
    <source>
        <dbReference type="ARBA" id="ARBA00023004"/>
    </source>
</evidence>
<comment type="similarity">
    <text evidence="1">Belongs to the adrenodoxin/putidaredoxin family.</text>
</comment>
<dbReference type="AlphaFoldDB" id="A0A8J3QCN3"/>
<dbReference type="SUPFAM" id="SSF54292">
    <property type="entry name" value="2Fe-2S ferredoxin-like"/>
    <property type="match status" value="1"/>
</dbReference>
<comment type="caution">
    <text evidence="8">The sequence shown here is derived from an EMBL/GenBank/DDBJ whole genome shotgun (WGS) entry which is preliminary data.</text>
</comment>
<dbReference type="PROSITE" id="PS51085">
    <property type="entry name" value="2FE2S_FER_2"/>
    <property type="match status" value="1"/>
</dbReference>
<comment type="cofactor">
    <cofactor evidence="6">
        <name>[2Fe-2S] cluster</name>
        <dbReference type="ChEBI" id="CHEBI:190135"/>
    </cofactor>
</comment>
<dbReference type="PANTHER" id="PTHR23426">
    <property type="entry name" value="FERREDOXIN/ADRENODOXIN"/>
    <property type="match status" value="1"/>
</dbReference>
<accession>A0A8J3QCN3</accession>
<dbReference type="Pfam" id="PF00111">
    <property type="entry name" value="Fer2"/>
    <property type="match status" value="1"/>
</dbReference>
<dbReference type="GO" id="GO:0005829">
    <property type="term" value="C:cytosol"/>
    <property type="evidence" value="ECO:0007669"/>
    <property type="project" value="TreeGrafter"/>
</dbReference>
<protein>
    <submittedName>
        <fullName evidence="8">Ferredoxin</fullName>
    </submittedName>
</protein>
<dbReference type="EMBL" id="BONY01000045">
    <property type="protein sequence ID" value="GIH08176.1"/>
    <property type="molecule type" value="Genomic_DNA"/>
</dbReference>
<dbReference type="PANTHER" id="PTHR23426:SF65">
    <property type="entry name" value="FERREDOXIN-2, MITOCHONDRIAL"/>
    <property type="match status" value="1"/>
</dbReference>
<sequence>MAKITYKSFDGTTTIVDVPAGRSVMRGAVANGIAGILAECGGGATCGTCHVYIDEDNTVPLPPMLDLEDELLEVTASERKDNSRLGCQMPVSEDMDGLVVHMPERQL</sequence>
<evidence type="ECO:0000256" key="6">
    <source>
        <dbReference type="ARBA" id="ARBA00034078"/>
    </source>
</evidence>
<dbReference type="InterPro" id="IPR036010">
    <property type="entry name" value="2Fe-2S_ferredoxin-like_sf"/>
</dbReference>
<keyword evidence="2" id="KW-0001">2Fe-2S</keyword>
<dbReference type="GO" id="GO:0140647">
    <property type="term" value="P:P450-containing electron transport chain"/>
    <property type="evidence" value="ECO:0007669"/>
    <property type="project" value="InterPro"/>
</dbReference>
<evidence type="ECO:0000256" key="2">
    <source>
        <dbReference type="ARBA" id="ARBA00022714"/>
    </source>
</evidence>
<evidence type="ECO:0000256" key="3">
    <source>
        <dbReference type="ARBA" id="ARBA00022723"/>
    </source>
</evidence>